<evidence type="ECO:0000256" key="10">
    <source>
        <dbReference type="ARBA" id="ARBA00022723"/>
    </source>
</evidence>
<dbReference type="GO" id="GO:0046872">
    <property type="term" value="F:metal ion binding"/>
    <property type="evidence" value="ECO:0007669"/>
    <property type="project" value="UniProtKB-KW"/>
</dbReference>
<dbReference type="EMBL" id="FOSQ01000008">
    <property type="protein sequence ID" value="SFK82648.1"/>
    <property type="molecule type" value="Genomic_DNA"/>
</dbReference>
<keyword evidence="14" id="KW-0100">Branched-chain amino acid biosynthesis</keyword>
<dbReference type="InterPro" id="IPR004430">
    <property type="entry name" value="3-IsopropMal_deHydase_lsu"/>
</dbReference>
<dbReference type="RefSeq" id="WP_092961503.1">
    <property type="nucleotide sequence ID" value="NZ_FOSQ01000008.1"/>
</dbReference>
<comment type="function">
    <text evidence="3">Catalyzes the isomerization between 2-isopropylmalate and 3-isopropylmalate, via the formation of 2-isopropylmaleate.</text>
</comment>
<evidence type="ECO:0000256" key="4">
    <source>
        <dbReference type="ARBA" id="ARBA00004729"/>
    </source>
</evidence>
<dbReference type="Pfam" id="PF00330">
    <property type="entry name" value="Aconitase"/>
    <property type="match status" value="1"/>
</dbReference>
<dbReference type="InterPro" id="IPR001030">
    <property type="entry name" value="Acoase/IPM_deHydtase_lsu_aba"/>
</dbReference>
<dbReference type="Gene3D" id="3.30.499.10">
    <property type="entry name" value="Aconitase, domain 3"/>
    <property type="match status" value="2"/>
</dbReference>
<organism evidence="16 17">
    <name type="scientific">Falsiroseomonas stagni DSM 19981</name>
    <dbReference type="NCBI Taxonomy" id="1123062"/>
    <lineage>
        <taxon>Bacteria</taxon>
        <taxon>Pseudomonadati</taxon>
        <taxon>Pseudomonadota</taxon>
        <taxon>Alphaproteobacteria</taxon>
        <taxon>Acetobacterales</taxon>
        <taxon>Roseomonadaceae</taxon>
        <taxon>Falsiroseomonas</taxon>
    </lineage>
</organism>
<evidence type="ECO:0000256" key="2">
    <source>
        <dbReference type="ARBA" id="ARBA00001966"/>
    </source>
</evidence>
<dbReference type="PANTHER" id="PTHR43822">
    <property type="entry name" value="HOMOACONITASE, MITOCHONDRIAL-RELATED"/>
    <property type="match status" value="1"/>
</dbReference>
<dbReference type="SUPFAM" id="SSF53732">
    <property type="entry name" value="Aconitase iron-sulfur domain"/>
    <property type="match status" value="1"/>
</dbReference>
<dbReference type="OrthoDB" id="9802769at2"/>
<dbReference type="NCBIfam" id="NF009116">
    <property type="entry name" value="PRK12466.1"/>
    <property type="match status" value="1"/>
</dbReference>
<dbReference type="GO" id="GO:0051539">
    <property type="term" value="F:4 iron, 4 sulfur cluster binding"/>
    <property type="evidence" value="ECO:0007669"/>
    <property type="project" value="UniProtKB-KW"/>
</dbReference>
<keyword evidence="10" id="KW-0479">Metal-binding</keyword>
<dbReference type="UniPathway" id="UPA00048">
    <property type="reaction ID" value="UER00071"/>
</dbReference>
<gene>
    <name evidence="16" type="ORF">SAMN02745775_10842</name>
</gene>
<evidence type="ECO:0000256" key="3">
    <source>
        <dbReference type="ARBA" id="ARBA00002695"/>
    </source>
</evidence>
<dbReference type="InterPro" id="IPR050067">
    <property type="entry name" value="IPM_dehydratase_rel_enz"/>
</dbReference>
<keyword evidence="9" id="KW-0028">Amino-acid biosynthesis</keyword>
<evidence type="ECO:0000256" key="1">
    <source>
        <dbReference type="ARBA" id="ARBA00000491"/>
    </source>
</evidence>
<keyword evidence="17" id="KW-1185">Reference proteome</keyword>
<dbReference type="STRING" id="1123062.SAMN02745775_10842"/>
<dbReference type="PRINTS" id="PR00415">
    <property type="entry name" value="ACONITASE"/>
</dbReference>
<evidence type="ECO:0000256" key="7">
    <source>
        <dbReference type="ARBA" id="ARBA00022430"/>
    </source>
</evidence>
<feature type="domain" description="Aconitase/3-isopropylmalate dehydratase large subunit alpha/beta/alpha" evidence="15">
    <location>
        <begin position="7"/>
        <end position="450"/>
    </location>
</feature>
<dbReference type="NCBIfam" id="TIGR00170">
    <property type="entry name" value="leuC"/>
    <property type="match status" value="1"/>
</dbReference>
<evidence type="ECO:0000256" key="11">
    <source>
        <dbReference type="ARBA" id="ARBA00023004"/>
    </source>
</evidence>
<evidence type="ECO:0000313" key="16">
    <source>
        <dbReference type="EMBL" id="SFK82648.1"/>
    </source>
</evidence>
<protein>
    <recommendedName>
        <fullName evidence="6">3-isopropylmalate dehydratase</fullName>
        <ecNumber evidence="6">4.2.1.33</ecNumber>
    </recommendedName>
</protein>
<dbReference type="EC" id="4.2.1.33" evidence="6"/>
<dbReference type="InterPro" id="IPR015931">
    <property type="entry name" value="Acnase/IPM_dHydase_lsu_aba_1/3"/>
</dbReference>
<reference evidence="16 17" key="1">
    <citation type="submission" date="2016-10" db="EMBL/GenBank/DDBJ databases">
        <authorList>
            <person name="de Groot N.N."/>
        </authorList>
    </citation>
    <scope>NUCLEOTIDE SEQUENCE [LARGE SCALE GENOMIC DNA]</scope>
    <source>
        <strain evidence="16 17">DSM 19981</strain>
    </source>
</reference>
<proteinExistence type="predicted"/>
<dbReference type="AlphaFoldDB" id="A0A1I4CN29"/>
<dbReference type="GO" id="GO:0009098">
    <property type="term" value="P:L-leucine biosynthetic process"/>
    <property type="evidence" value="ECO:0007669"/>
    <property type="project" value="UniProtKB-UniPathway"/>
</dbReference>
<name>A0A1I4CN29_9PROT</name>
<evidence type="ECO:0000259" key="15">
    <source>
        <dbReference type="Pfam" id="PF00330"/>
    </source>
</evidence>
<comment type="catalytic activity">
    <reaction evidence="1">
        <text>(2R,3S)-3-isopropylmalate = (2S)-2-isopropylmalate</text>
        <dbReference type="Rhea" id="RHEA:32287"/>
        <dbReference type="ChEBI" id="CHEBI:1178"/>
        <dbReference type="ChEBI" id="CHEBI:35121"/>
        <dbReference type="EC" id="4.2.1.33"/>
    </reaction>
</comment>
<keyword evidence="11" id="KW-0408">Iron</keyword>
<dbReference type="GO" id="GO:0003861">
    <property type="term" value="F:3-isopropylmalate dehydratase activity"/>
    <property type="evidence" value="ECO:0007669"/>
    <property type="project" value="UniProtKB-EC"/>
</dbReference>
<dbReference type="InterPro" id="IPR018136">
    <property type="entry name" value="Aconitase_4Fe-4S_BS"/>
</dbReference>
<accession>A0A1I4CN29</accession>
<dbReference type="Proteomes" id="UP000199473">
    <property type="component" value="Unassembled WGS sequence"/>
</dbReference>
<evidence type="ECO:0000256" key="6">
    <source>
        <dbReference type="ARBA" id="ARBA00011998"/>
    </source>
</evidence>
<evidence type="ECO:0000256" key="14">
    <source>
        <dbReference type="ARBA" id="ARBA00023304"/>
    </source>
</evidence>
<comment type="pathway">
    <text evidence="4">Amino-acid biosynthesis; L-leucine biosynthesis; L-leucine from 3-methyl-2-oxobutanoate: step 2/4.</text>
</comment>
<evidence type="ECO:0000313" key="17">
    <source>
        <dbReference type="Proteomes" id="UP000199473"/>
    </source>
</evidence>
<keyword evidence="13" id="KW-0456">Lyase</keyword>
<dbReference type="PROSITE" id="PS00450">
    <property type="entry name" value="ACONITASE_1"/>
    <property type="match status" value="1"/>
</dbReference>
<dbReference type="PANTHER" id="PTHR43822:SF9">
    <property type="entry name" value="3-ISOPROPYLMALATE DEHYDRATASE"/>
    <property type="match status" value="1"/>
</dbReference>
<keyword evidence="12" id="KW-0411">Iron-sulfur</keyword>
<sequence>MGRTLFQKIWDAHVVHARDDGLVLLYIDRHYFHEGSFHAFNMLRARGIPVRRPDLSFGFGDHYVPTNARRTDAVQDPEIRGIIETFEQNARAHRIRAFDLADPDQGIVHVAGPEQGLTLPGMTVVCGDSHTSTHGALGALAFGIGASEVAHVLATQTIWQTQPRQIRANFEGRLPAGSTAKDMALALIARIGTGGGLGGAIEFAGSAVRALSVEGRLTLCNMAIEAGARTGMVAPDAITAAWLKGRPHAPAAPDPAWAALATDADAAFDREVTLDAATITPMATWGTSPEEAVALSARVPRLEEAPDEARARAWKRSLDYMGLQGGEAMADVRVDRVFLGSCTNSRLEDLRAAADVLKGRKIAVPMLVSPGSSATKRQAEAEGLDRIFLEAGARWEESGCSLCVSMNGESVGEGERCASTSNRNFAGRQGRGARTHLVSPASAAASALAGRLMQAGN</sequence>
<keyword evidence="8" id="KW-0004">4Fe-4S</keyword>
<evidence type="ECO:0000256" key="12">
    <source>
        <dbReference type="ARBA" id="ARBA00023014"/>
    </source>
</evidence>
<evidence type="ECO:0000256" key="13">
    <source>
        <dbReference type="ARBA" id="ARBA00023239"/>
    </source>
</evidence>
<dbReference type="NCBIfam" id="NF004016">
    <property type="entry name" value="PRK05478.1"/>
    <property type="match status" value="1"/>
</dbReference>
<comment type="cofactor">
    <cofactor evidence="2">
        <name>[4Fe-4S] cluster</name>
        <dbReference type="ChEBI" id="CHEBI:49883"/>
    </cofactor>
</comment>
<dbReference type="InterPro" id="IPR036008">
    <property type="entry name" value="Aconitase_4Fe-4S_dom"/>
</dbReference>
<evidence type="ECO:0000256" key="5">
    <source>
        <dbReference type="ARBA" id="ARBA00011271"/>
    </source>
</evidence>
<evidence type="ECO:0000256" key="8">
    <source>
        <dbReference type="ARBA" id="ARBA00022485"/>
    </source>
</evidence>
<comment type="subunit">
    <text evidence="5">Heterodimer of LeuC and LeuD.</text>
</comment>
<evidence type="ECO:0000256" key="9">
    <source>
        <dbReference type="ARBA" id="ARBA00022605"/>
    </source>
</evidence>
<keyword evidence="7" id="KW-0432">Leucine biosynthesis</keyword>